<dbReference type="EMBL" id="CP011388">
    <property type="protein sequence ID" value="ANE45739.1"/>
    <property type="molecule type" value="Genomic_DNA"/>
</dbReference>
<dbReference type="AlphaFoldDB" id="A0A172TFA9"/>
<accession>A0A172TFA9</accession>
<evidence type="ECO:0000313" key="1">
    <source>
        <dbReference type="EMBL" id="ANE45739.1"/>
    </source>
</evidence>
<dbReference type="OrthoDB" id="2220876at2"/>
<gene>
    <name evidence="1" type="ORF">SY83_04860</name>
</gene>
<name>A0A172TFA9_9BACL</name>
<dbReference type="KEGG" id="pswu:SY83_04860"/>
<organism evidence="1 2">
    <name type="scientific">Paenibacillus swuensis</name>
    <dbReference type="NCBI Taxonomy" id="1178515"/>
    <lineage>
        <taxon>Bacteria</taxon>
        <taxon>Bacillati</taxon>
        <taxon>Bacillota</taxon>
        <taxon>Bacilli</taxon>
        <taxon>Bacillales</taxon>
        <taxon>Paenibacillaceae</taxon>
        <taxon>Paenibacillus</taxon>
    </lineage>
</organism>
<sequence>MVTVKDAEQYLRKQIGEHTDDIQFIWEAFKAFGKQPVEGEEEIALLVECGVYDFTGKAQFHFNFTRQFTVYEGEEYVGMEQLHALFLFEAKETLESLKMCKWFFSNEGTDVEEFYTEIENAEEFKLAMKGQPISFQLYQDEV</sequence>
<evidence type="ECO:0000313" key="2">
    <source>
        <dbReference type="Proteomes" id="UP000076927"/>
    </source>
</evidence>
<dbReference type="RefSeq" id="WP_068604770.1">
    <property type="nucleotide sequence ID" value="NZ_CP011388.1"/>
</dbReference>
<dbReference type="Proteomes" id="UP000076927">
    <property type="component" value="Chromosome"/>
</dbReference>
<keyword evidence="2" id="KW-1185">Reference proteome</keyword>
<dbReference type="PATRIC" id="fig|1178515.4.peg.984"/>
<proteinExistence type="predicted"/>
<reference evidence="1 2" key="1">
    <citation type="submission" date="2015-01" db="EMBL/GenBank/DDBJ databases">
        <title>Paenibacillus swuensis/DY6/whole genome sequencing.</title>
        <authorList>
            <person name="Kim M.K."/>
            <person name="Srinivasan S."/>
            <person name="Lee J.-J."/>
        </authorList>
    </citation>
    <scope>NUCLEOTIDE SEQUENCE [LARGE SCALE GENOMIC DNA]</scope>
    <source>
        <strain evidence="1 2">DY6</strain>
    </source>
</reference>
<protein>
    <submittedName>
        <fullName evidence="1">Uncharacterized protein</fullName>
    </submittedName>
</protein>